<protein>
    <recommendedName>
        <fullName evidence="1">HEPN AbiU2-like domain-containing protein</fullName>
    </recommendedName>
</protein>
<accession>A0A562NMW6</accession>
<evidence type="ECO:0000259" key="1">
    <source>
        <dbReference type="Pfam" id="PF18734"/>
    </source>
</evidence>
<gene>
    <name evidence="2" type="ORF">IQ26_04096</name>
</gene>
<dbReference type="AlphaFoldDB" id="A0A562NMW6"/>
<feature type="domain" description="HEPN AbiU2-like" evidence="1">
    <location>
        <begin position="10"/>
        <end position="229"/>
    </location>
</feature>
<dbReference type="InterPro" id="IPR040704">
    <property type="entry name" value="HEPN_AbiU2"/>
</dbReference>
<dbReference type="RefSeq" id="WP_145720167.1">
    <property type="nucleotide sequence ID" value="NZ_BSPF01000004.1"/>
</dbReference>
<dbReference type="EMBL" id="VLKT01000026">
    <property type="protein sequence ID" value="TWI33096.1"/>
    <property type="molecule type" value="Genomic_DNA"/>
</dbReference>
<comment type="caution">
    <text evidence="2">The sequence shown here is derived from an EMBL/GenBank/DDBJ whole genome shotgun (WGS) entry which is preliminary data.</text>
</comment>
<keyword evidence="3" id="KW-1185">Reference proteome</keyword>
<dbReference type="Proteomes" id="UP000317122">
    <property type="component" value="Unassembled WGS sequence"/>
</dbReference>
<evidence type="ECO:0000313" key="3">
    <source>
        <dbReference type="Proteomes" id="UP000317122"/>
    </source>
</evidence>
<evidence type="ECO:0000313" key="2">
    <source>
        <dbReference type="EMBL" id="TWI33096.1"/>
    </source>
</evidence>
<organism evidence="2 3">
    <name type="scientific">Mesorhizobium tianshanense</name>
    <dbReference type="NCBI Taxonomy" id="39844"/>
    <lineage>
        <taxon>Bacteria</taxon>
        <taxon>Pseudomonadati</taxon>
        <taxon>Pseudomonadota</taxon>
        <taxon>Alphaproteobacteria</taxon>
        <taxon>Hyphomicrobiales</taxon>
        <taxon>Phyllobacteriaceae</taxon>
        <taxon>Mesorhizobium</taxon>
    </lineage>
</organism>
<name>A0A562NMW6_9HYPH</name>
<sequence>MQRSAQQIERISRWREAFRDDTTGIHKTVQDLLWNYAAFRTTVRIVRLANERREARPPLNQMLFNLISEGYWSSLLLGTRRLLDKAPLNSPKGVYSIRSVVKDVETSRGWITRRIYVEKVLDAQYDLDRLRREEHEKLTAAKGGVIWGDPELMKSEAAHRHFDTLSGVSHLERSPDDLIDPAIFTRIEARLAALDGIAVHVSTHVAHAGNKESRLNKLLDDFDIRDARKTLKQLKEVADLTGVWFANEGGTGLATYIGDQFEGLDQPVVQKADIADLAEQWRVIDREVANWSIDPAGL</sequence>
<dbReference type="OrthoDB" id="7870485at2"/>
<dbReference type="Pfam" id="PF18734">
    <property type="entry name" value="HEPN_AbiU2"/>
    <property type="match status" value="1"/>
</dbReference>
<proteinExistence type="predicted"/>
<reference evidence="2 3" key="1">
    <citation type="journal article" date="2015" name="Stand. Genomic Sci.">
        <title>Genomic Encyclopedia of Bacterial and Archaeal Type Strains, Phase III: the genomes of soil and plant-associated and newly described type strains.</title>
        <authorList>
            <person name="Whitman W.B."/>
            <person name="Woyke T."/>
            <person name="Klenk H.P."/>
            <person name="Zhou Y."/>
            <person name="Lilburn T.G."/>
            <person name="Beck B.J."/>
            <person name="De Vos P."/>
            <person name="Vandamme P."/>
            <person name="Eisen J.A."/>
            <person name="Garrity G."/>
            <person name="Hugenholtz P."/>
            <person name="Kyrpides N.C."/>
        </authorList>
    </citation>
    <scope>NUCLEOTIDE SEQUENCE [LARGE SCALE GENOMIC DNA]</scope>
    <source>
        <strain evidence="2 3">CGMCC 1.2546</strain>
    </source>
</reference>